<dbReference type="EMBL" id="KK198757">
    <property type="protein sequence ID" value="KCW74404.1"/>
    <property type="molecule type" value="Genomic_DNA"/>
</dbReference>
<dbReference type="InterPro" id="IPR042197">
    <property type="entry name" value="Apaf_helical"/>
</dbReference>
<dbReference type="Gramene" id="KCW74404">
    <property type="protein sequence ID" value="KCW74404"/>
    <property type="gene ID" value="EUGRSUZ_E03085"/>
</dbReference>
<evidence type="ECO:0000256" key="4">
    <source>
        <dbReference type="ARBA" id="ARBA00023027"/>
    </source>
</evidence>
<gene>
    <name evidence="6" type="ORF">EUGRSUZ_E03085</name>
</gene>
<dbReference type="InterPro" id="IPR044974">
    <property type="entry name" value="Disease_R_plants"/>
</dbReference>
<dbReference type="Pfam" id="PF00931">
    <property type="entry name" value="NB-ARC"/>
    <property type="match status" value="1"/>
</dbReference>
<sequence>MKRNYHVFLSFRGTDVRQGFLSHLYAALDQQGIYTFVDSEKLRKGEEISPTLMRAIEESRIAIIVFSEGYASSPWCLEEAVKIMECKERNGLIVFPVFYKVEPREVRGGRESYGRAMAKHESKFGKDSKKVKRWKKGLFEAGNLSGWELNDRDEADLILCIVKELLIRLNRKSLHVAKYPVGIDFRVQGLSCLSQKESADDDVLMIGLWGPGGIGKTTIAKALYNAMMRQFQVCCFLEQVREKSNRSDGLVTLQKDLLSEILVHPLTVYSVAGGISLIQERLYCKNVLLVLDDVDHMSQLNALAGKSNWFGKGSRIIVTSRDKQLLTSHGINCVYEIQTLGCHEAQYLFSLYAFPNSKSVEIRRDLIDKALHYADRLPLALEVLGSFLRGRKEPAWESTLHKLSKIPEPTINRVLKISFDGLENNEREIFLDIACFFKGKNIEYIKEVLDSCDFHTAIGIYILMERSLIKNQDETLEMHDLIQSMGRDIVNEACRDDPGKRSRLWLLEDVEDIFCYNTGTDAVKAIVLERSPPEAIIISPDAFTNMKRLRILILHGGRISSQAQVRLPNELRWLEWSNAPNLEFGSGPNKLVSLDVRKSHIKQLMGNFQNFRKLKSIDLYECKSLVSIPDLSSAPNMEKLILNGCESLVEVHPSVGNLKWPWHMDVFIE</sequence>
<dbReference type="FunFam" id="3.40.50.10140:FF:000007">
    <property type="entry name" value="Disease resistance protein (TIR-NBS-LRR class)"/>
    <property type="match status" value="1"/>
</dbReference>
<evidence type="ECO:0000313" key="6">
    <source>
        <dbReference type="EMBL" id="KCW74404.1"/>
    </source>
</evidence>
<keyword evidence="3" id="KW-0611">Plant defense</keyword>
<dbReference type="Gene3D" id="3.40.50.300">
    <property type="entry name" value="P-loop containing nucleotide triphosphate hydrolases"/>
    <property type="match status" value="1"/>
</dbReference>
<protein>
    <recommendedName>
        <fullName evidence="5">TIR domain-containing protein</fullName>
    </recommendedName>
</protein>
<dbReference type="InterPro" id="IPR000157">
    <property type="entry name" value="TIR_dom"/>
</dbReference>
<dbReference type="PANTHER" id="PTHR11017:SF292">
    <property type="entry name" value="AAA+ ATPASE DOMAIN-CONTAINING PROTEIN"/>
    <property type="match status" value="1"/>
</dbReference>
<evidence type="ECO:0000259" key="5">
    <source>
        <dbReference type="PROSITE" id="PS50104"/>
    </source>
</evidence>
<feature type="non-terminal residue" evidence="6">
    <location>
        <position position="669"/>
    </location>
</feature>
<dbReference type="Pfam" id="PF01582">
    <property type="entry name" value="TIR"/>
    <property type="match status" value="1"/>
</dbReference>
<dbReference type="GO" id="GO:0007165">
    <property type="term" value="P:signal transduction"/>
    <property type="evidence" value="ECO:0007669"/>
    <property type="project" value="InterPro"/>
</dbReference>
<reference evidence="6" key="1">
    <citation type="submission" date="2013-07" db="EMBL/GenBank/DDBJ databases">
        <title>The genome of Eucalyptus grandis.</title>
        <authorList>
            <person name="Schmutz J."/>
            <person name="Hayes R."/>
            <person name="Myburg A."/>
            <person name="Tuskan G."/>
            <person name="Grattapaglia D."/>
            <person name="Rokhsar D.S."/>
        </authorList>
    </citation>
    <scope>NUCLEOTIDE SEQUENCE</scope>
    <source>
        <tissue evidence="6">Leaf extractions</tissue>
    </source>
</reference>
<dbReference type="InterPro" id="IPR036390">
    <property type="entry name" value="WH_DNA-bd_sf"/>
</dbReference>
<keyword evidence="4" id="KW-0520">NAD</keyword>
<dbReference type="AlphaFoldDB" id="A0A059C846"/>
<dbReference type="InterPro" id="IPR027417">
    <property type="entry name" value="P-loop_NTPase"/>
</dbReference>
<organism evidence="6">
    <name type="scientific">Eucalyptus grandis</name>
    <name type="common">Flooded gum</name>
    <dbReference type="NCBI Taxonomy" id="71139"/>
    <lineage>
        <taxon>Eukaryota</taxon>
        <taxon>Viridiplantae</taxon>
        <taxon>Streptophyta</taxon>
        <taxon>Embryophyta</taxon>
        <taxon>Tracheophyta</taxon>
        <taxon>Spermatophyta</taxon>
        <taxon>Magnoliopsida</taxon>
        <taxon>eudicotyledons</taxon>
        <taxon>Gunneridae</taxon>
        <taxon>Pentapetalae</taxon>
        <taxon>rosids</taxon>
        <taxon>malvids</taxon>
        <taxon>Myrtales</taxon>
        <taxon>Myrtaceae</taxon>
        <taxon>Myrtoideae</taxon>
        <taxon>Eucalypteae</taxon>
        <taxon>Eucalyptus</taxon>
    </lineage>
</organism>
<feature type="domain" description="TIR" evidence="5">
    <location>
        <begin position="3"/>
        <end position="169"/>
    </location>
</feature>
<evidence type="ECO:0000256" key="2">
    <source>
        <dbReference type="ARBA" id="ARBA00022737"/>
    </source>
</evidence>
<dbReference type="InParanoid" id="A0A059C846"/>
<name>A0A059C846_EUCGR</name>
<dbReference type="InterPro" id="IPR032675">
    <property type="entry name" value="LRR_dom_sf"/>
</dbReference>
<dbReference type="Gene3D" id="1.10.8.430">
    <property type="entry name" value="Helical domain of apoptotic protease-activating factors"/>
    <property type="match status" value="1"/>
</dbReference>
<dbReference type="Pfam" id="PF23282">
    <property type="entry name" value="WHD_ROQ1"/>
    <property type="match status" value="1"/>
</dbReference>
<keyword evidence="2" id="KW-0677">Repeat</keyword>
<dbReference type="OMA" id="KHLWEGT"/>
<dbReference type="InterPro" id="IPR002182">
    <property type="entry name" value="NB-ARC"/>
</dbReference>
<accession>A0A059C846</accession>
<proteinExistence type="predicted"/>
<dbReference type="GO" id="GO:0043531">
    <property type="term" value="F:ADP binding"/>
    <property type="evidence" value="ECO:0007669"/>
    <property type="project" value="InterPro"/>
</dbReference>
<dbReference type="SUPFAM" id="SSF52200">
    <property type="entry name" value="Toll/Interleukin receptor TIR domain"/>
    <property type="match status" value="1"/>
</dbReference>
<dbReference type="InterPro" id="IPR035897">
    <property type="entry name" value="Toll_tir_struct_dom_sf"/>
</dbReference>
<dbReference type="PANTHER" id="PTHR11017">
    <property type="entry name" value="LEUCINE-RICH REPEAT-CONTAINING PROTEIN"/>
    <property type="match status" value="1"/>
</dbReference>
<evidence type="ECO:0000256" key="1">
    <source>
        <dbReference type="ARBA" id="ARBA00022614"/>
    </source>
</evidence>
<dbReference type="PROSITE" id="PS50104">
    <property type="entry name" value="TIR"/>
    <property type="match status" value="1"/>
</dbReference>
<dbReference type="eggNOG" id="ENOG502R4BG">
    <property type="taxonomic scope" value="Eukaryota"/>
</dbReference>
<dbReference type="SUPFAM" id="SSF52058">
    <property type="entry name" value="L domain-like"/>
    <property type="match status" value="1"/>
</dbReference>
<dbReference type="SUPFAM" id="SSF52540">
    <property type="entry name" value="P-loop containing nucleoside triphosphate hydrolases"/>
    <property type="match status" value="1"/>
</dbReference>
<dbReference type="SUPFAM" id="SSF46785">
    <property type="entry name" value="Winged helix' DNA-binding domain"/>
    <property type="match status" value="1"/>
</dbReference>
<dbReference type="Gene3D" id="3.40.50.10140">
    <property type="entry name" value="Toll/interleukin-1 receptor homology (TIR) domain"/>
    <property type="match status" value="1"/>
</dbReference>
<dbReference type="InterPro" id="IPR058192">
    <property type="entry name" value="WHD_ROQ1-like"/>
</dbReference>
<keyword evidence="1" id="KW-0433">Leucine-rich repeat</keyword>
<evidence type="ECO:0000256" key="3">
    <source>
        <dbReference type="ARBA" id="ARBA00022821"/>
    </source>
</evidence>
<dbReference type="GO" id="GO:0006952">
    <property type="term" value="P:defense response"/>
    <property type="evidence" value="ECO:0007669"/>
    <property type="project" value="UniProtKB-KW"/>
</dbReference>
<dbReference type="Gene3D" id="3.80.10.10">
    <property type="entry name" value="Ribonuclease Inhibitor"/>
    <property type="match status" value="1"/>
</dbReference>
<dbReference type="SMART" id="SM00255">
    <property type="entry name" value="TIR"/>
    <property type="match status" value="1"/>
</dbReference>
<dbReference type="PRINTS" id="PR00364">
    <property type="entry name" value="DISEASERSIST"/>
</dbReference>